<name>F0WKY3_9STRA</name>
<gene>
    <name evidence="1" type="primary">AlNc14C138G7173</name>
    <name evidence="1" type="ORF">ALNC14_080850</name>
</gene>
<dbReference type="HOGENOM" id="CLU_1974635_0_0_1"/>
<accession>F0WKY3</accession>
<dbReference type="EMBL" id="FR824183">
    <property type="protein sequence ID" value="CCA21942.1"/>
    <property type="molecule type" value="Genomic_DNA"/>
</dbReference>
<organism evidence="1">
    <name type="scientific">Albugo laibachii Nc14</name>
    <dbReference type="NCBI Taxonomy" id="890382"/>
    <lineage>
        <taxon>Eukaryota</taxon>
        <taxon>Sar</taxon>
        <taxon>Stramenopiles</taxon>
        <taxon>Oomycota</taxon>
        <taxon>Peronosporomycetes</taxon>
        <taxon>Albuginales</taxon>
        <taxon>Albuginaceae</taxon>
        <taxon>Albugo</taxon>
    </lineage>
</organism>
<protein>
    <submittedName>
        <fullName evidence="1">AlNc14C138G7173 protein</fullName>
    </submittedName>
</protein>
<proteinExistence type="predicted"/>
<dbReference type="AlphaFoldDB" id="F0WKY3"/>
<reference evidence="1" key="1">
    <citation type="journal article" date="2011" name="PLoS Biol.">
        <title>Gene gain and loss during evolution of obligate parasitism in the white rust pathogen of Arabidopsis thaliana.</title>
        <authorList>
            <person name="Kemen E."/>
            <person name="Gardiner A."/>
            <person name="Schultz-Larsen T."/>
            <person name="Kemen A.C."/>
            <person name="Balmuth A.L."/>
            <person name="Robert-Seilaniantz A."/>
            <person name="Bailey K."/>
            <person name="Holub E."/>
            <person name="Studholme D.J."/>
            <person name="Maclean D."/>
            <person name="Jones J.D."/>
        </authorList>
    </citation>
    <scope>NUCLEOTIDE SEQUENCE</scope>
</reference>
<sequence length="127" mass="14559">MQLSRRAFQVKCNDSEALGRVISLSDVVPKVYFLVIDKKMSVHVFNHVATYLSFWARVCVCGHVEDESCDIRYRLNEKGRDDPLVWIELDNADVVAIGFGPEGERILSYSLKSRHQLRIHPILSLEV</sequence>
<reference evidence="1" key="2">
    <citation type="submission" date="2011-02" db="EMBL/GenBank/DDBJ databases">
        <authorList>
            <person name="MacLean D."/>
        </authorList>
    </citation>
    <scope>NUCLEOTIDE SEQUENCE</scope>
</reference>
<evidence type="ECO:0000313" key="1">
    <source>
        <dbReference type="EMBL" id="CCA21942.1"/>
    </source>
</evidence>